<dbReference type="EMBL" id="JAPDDP010000048">
    <property type="protein sequence ID" value="MDA0183179.1"/>
    <property type="molecule type" value="Genomic_DNA"/>
</dbReference>
<gene>
    <name evidence="1" type="ORF">OJ997_22910</name>
</gene>
<accession>A0A9X3NBT5</accession>
<dbReference type="RefSeq" id="WP_270027576.1">
    <property type="nucleotide sequence ID" value="NZ_JAPDDP010000048.1"/>
</dbReference>
<evidence type="ECO:0000313" key="1">
    <source>
        <dbReference type="EMBL" id="MDA0183179.1"/>
    </source>
</evidence>
<reference evidence="1" key="1">
    <citation type="submission" date="2022-10" db="EMBL/GenBank/DDBJ databases">
        <title>The WGS of Solirubrobacter phytolaccae KCTC 29190.</title>
        <authorList>
            <person name="Jiang Z."/>
        </authorList>
    </citation>
    <scope>NUCLEOTIDE SEQUENCE</scope>
    <source>
        <strain evidence="1">KCTC 29190</strain>
    </source>
</reference>
<protein>
    <submittedName>
        <fullName evidence="1">Uncharacterized protein</fullName>
    </submittedName>
</protein>
<dbReference type="Proteomes" id="UP001147653">
    <property type="component" value="Unassembled WGS sequence"/>
</dbReference>
<keyword evidence="2" id="KW-1185">Reference proteome</keyword>
<sequence>MLRDAQARAGDRSVLGQHLAVVALDGVAELAMHLCAYELSLQPAREWLKLLKQLRDELGSKWDGAGAQGADELHRSRNLVQHAGVLPHPDQLARWAADVERFVRGLTSAALGIDLAHATSGLAIKDTELRRLIDEAEGLLLAGDAPGAFALTCNALDAARRAWSSRGGSADDPFGGPFGRSPQFDEFRQANAAFQEVYDRLDVATFTSDLGEWIWLRQQLEESRKRSPPTAEDAQRALAFVVGWILRYESYVTRYPEERWRAWRDSQRAPTTGVPGGPHITVLDVQPWRATQASGVEWTFALSDLPAPDDIFSWAVSVASGDLRSAGEAGSAYLGLRGELKVRVPPDTTETRVLAIVRNLLADAGIALRRRDERLRQEEEDIAALAAPFASALKGSALPVNAISARVADPKHPQRSPAAVSVELELDDALNRELPEALSIVANEIGLAMTSPPMAWGGTVWFAPELSPESVVRWLSLGLERARAAGEERERVAAEGEQRRIATLASMRRLLEIQEPQ</sequence>
<comment type="caution">
    <text evidence="1">The sequence shown here is derived from an EMBL/GenBank/DDBJ whole genome shotgun (WGS) entry which is preliminary data.</text>
</comment>
<proteinExistence type="predicted"/>
<evidence type="ECO:0000313" key="2">
    <source>
        <dbReference type="Proteomes" id="UP001147653"/>
    </source>
</evidence>
<organism evidence="1 2">
    <name type="scientific">Solirubrobacter phytolaccae</name>
    <dbReference type="NCBI Taxonomy" id="1404360"/>
    <lineage>
        <taxon>Bacteria</taxon>
        <taxon>Bacillati</taxon>
        <taxon>Actinomycetota</taxon>
        <taxon>Thermoleophilia</taxon>
        <taxon>Solirubrobacterales</taxon>
        <taxon>Solirubrobacteraceae</taxon>
        <taxon>Solirubrobacter</taxon>
    </lineage>
</organism>
<name>A0A9X3NBT5_9ACTN</name>
<dbReference type="AlphaFoldDB" id="A0A9X3NBT5"/>